<accession>A0A0A8YGL6</accession>
<name>A0A0A8YGL6_ARUDO</name>
<reference evidence="1" key="1">
    <citation type="submission" date="2014-09" db="EMBL/GenBank/DDBJ databases">
        <authorList>
            <person name="Magalhaes I.L.F."/>
            <person name="Oliveira U."/>
            <person name="Santos F.R."/>
            <person name="Vidigal T.H.D.A."/>
            <person name="Brescovit A.D."/>
            <person name="Santos A.J."/>
        </authorList>
    </citation>
    <scope>NUCLEOTIDE SEQUENCE</scope>
    <source>
        <tissue evidence="1">Shoot tissue taken approximately 20 cm above the soil surface</tissue>
    </source>
</reference>
<protein>
    <submittedName>
        <fullName evidence="1">Uncharacterized protein</fullName>
    </submittedName>
</protein>
<evidence type="ECO:0000313" key="1">
    <source>
        <dbReference type="EMBL" id="JAD24961.1"/>
    </source>
</evidence>
<dbReference type="EMBL" id="GBRH01272934">
    <property type="protein sequence ID" value="JAD24961.1"/>
    <property type="molecule type" value="Transcribed_RNA"/>
</dbReference>
<dbReference type="AlphaFoldDB" id="A0A0A8YGL6"/>
<reference evidence="1" key="2">
    <citation type="journal article" date="2015" name="Data Brief">
        <title>Shoot transcriptome of the giant reed, Arundo donax.</title>
        <authorList>
            <person name="Barrero R.A."/>
            <person name="Guerrero F.D."/>
            <person name="Moolhuijzen P."/>
            <person name="Goolsby J.A."/>
            <person name="Tidwell J."/>
            <person name="Bellgard S.E."/>
            <person name="Bellgard M.I."/>
        </authorList>
    </citation>
    <scope>NUCLEOTIDE SEQUENCE</scope>
    <source>
        <tissue evidence="1">Shoot tissue taken approximately 20 cm above the soil surface</tissue>
    </source>
</reference>
<organism evidence="1">
    <name type="scientific">Arundo donax</name>
    <name type="common">Giant reed</name>
    <name type="synonym">Donax arundinaceus</name>
    <dbReference type="NCBI Taxonomy" id="35708"/>
    <lineage>
        <taxon>Eukaryota</taxon>
        <taxon>Viridiplantae</taxon>
        <taxon>Streptophyta</taxon>
        <taxon>Embryophyta</taxon>
        <taxon>Tracheophyta</taxon>
        <taxon>Spermatophyta</taxon>
        <taxon>Magnoliopsida</taxon>
        <taxon>Liliopsida</taxon>
        <taxon>Poales</taxon>
        <taxon>Poaceae</taxon>
        <taxon>PACMAD clade</taxon>
        <taxon>Arundinoideae</taxon>
        <taxon>Arundineae</taxon>
        <taxon>Arundo</taxon>
    </lineage>
</organism>
<proteinExistence type="predicted"/>
<sequence>MEQLIPQLMVPIQQSIQTKLYLQNHSRIPEKIPFCRDLRHKIAFKHGVASSSTMNVAISL</sequence>